<evidence type="ECO:0000313" key="2">
    <source>
        <dbReference type="Proteomes" id="UP000182975"/>
    </source>
</evidence>
<accession>A0A1H8UN90</accession>
<organism evidence="1 2">
    <name type="scientific">Denitrobacterium detoxificans</name>
    <dbReference type="NCBI Taxonomy" id="79604"/>
    <lineage>
        <taxon>Bacteria</taxon>
        <taxon>Bacillati</taxon>
        <taxon>Actinomycetota</taxon>
        <taxon>Coriobacteriia</taxon>
        <taxon>Eggerthellales</taxon>
        <taxon>Eggerthellaceae</taxon>
        <taxon>Denitrobacterium</taxon>
    </lineage>
</organism>
<name>A0A1H8UN90_9ACTN</name>
<reference evidence="2" key="1">
    <citation type="submission" date="2016-10" db="EMBL/GenBank/DDBJ databases">
        <authorList>
            <person name="Varghese N."/>
        </authorList>
    </citation>
    <scope>NUCLEOTIDE SEQUENCE [LARGE SCALE GENOMIC DNA]</scope>
    <source>
        <strain evidence="2">DSM 21843</strain>
    </source>
</reference>
<keyword evidence="2" id="KW-1185">Reference proteome</keyword>
<dbReference type="RefSeq" id="WP_066660222.1">
    <property type="nucleotide sequence ID" value="NZ_CP011402.1"/>
</dbReference>
<proteinExistence type="predicted"/>
<sequence length="215" mass="24692">MSKLTSISNPTAWLKEFQAALDEDAKIASERFIQKQPVFYVIRDYRLEIVPDGYGDIIRYTDSDDHSCDYSPREAIESIVEDEIATIHDIETSEEGEDFGIKFTEDGELDPSVSEDNCCWFLDTSEFAEHLTHHTLVKKAFIVPDTLFLTYAEAREHLRLNHYHYTKDAHTYAMTAWRSPQVSNLLGLLHSIDFDESIIKLKLDAQSTEGKVVRP</sequence>
<dbReference type="OrthoDB" id="2896613at2"/>
<protein>
    <submittedName>
        <fullName evidence="1">Uncharacterized protein</fullName>
    </submittedName>
</protein>
<dbReference type="Proteomes" id="UP000182975">
    <property type="component" value="Unassembled WGS sequence"/>
</dbReference>
<dbReference type="AlphaFoldDB" id="A0A1H8UN90"/>
<gene>
    <name evidence="1" type="ORF">SAMN02910314_02014</name>
</gene>
<dbReference type="EMBL" id="FOEC01000028">
    <property type="protein sequence ID" value="SEP04621.1"/>
    <property type="molecule type" value="Genomic_DNA"/>
</dbReference>
<evidence type="ECO:0000313" key="1">
    <source>
        <dbReference type="EMBL" id="SEP04621.1"/>
    </source>
</evidence>
<dbReference type="STRING" id="79604.AAY81_00850"/>